<keyword evidence="1" id="KW-0949">S-adenosyl-L-methionine</keyword>
<keyword evidence="4" id="KW-0411">Iron-sulfur</keyword>
<dbReference type="InterPro" id="IPR013785">
    <property type="entry name" value="Aldolase_TIM"/>
</dbReference>
<dbReference type="CDD" id="cd01335">
    <property type="entry name" value="Radical_SAM"/>
    <property type="match status" value="1"/>
</dbReference>
<dbReference type="SFLD" id="SFLDG01067">
    <property type="entry name" value="SPASM/twitch_domain_containing"/>
    <property type="match status" value="1"/>
</dbReference>
<dbReference type="Proteomes" id="UP001049518">
    <property type="component" value="Chromosome"/>
</dbReference>
<dbReference type="RefSeq" id="WP_231332070.1">
    <property type="nucleotide sequence ID" value="NZ_CP059572.1"/>
</dbReference>
<dbReference type="InterPro" id="IPR058240">
    <property type="entry name" value="rSAM_sf"/>
</dbReference>
<dbReference type="EMBL" id="CP059572">
    <property type="protein sequence ID" value="QXJ25853.1"/>
    <property type="molecule type" value="Genomic_DNA"/>
</dbReference>
<dbReference type="PROSITE" id="PS51918">
    <property type="entry name" value="RADICAL_SAM"/>
    <property type="match status" value="1"/>
</dbReference>
<dbReference type="PANTHER" id="PTHR11228:SF7">
    <property type="entry name" value="PQQA PEPTIDE CYCLASE"/>
    <property type="match status" value="1"/>
</dbReference>
<dbReference type="InterPro" id="IPR050377">
    <property type="entry name" value="Radical_SAM_PqqE_MftC-like"/>
</dbReference>
<gene>
    <name evidence="6" type="ORF">AGRA3207_007417</name>
</gene>
<keyword evidence="2" id="KW-0479">Metal-binding</keyword>
<accession>A0ABX8RA39</accession>
<keyword evidence="7" id="KW-1185">Reference proteome</keyword>
<evidence type="ECO:0000256" key="2">
    <source>
        <dbReference type="ARBA" id="ARBA00022723"/>
    </source>
</evidence>
<evidence type="ECO:0000256" key="3">
    <source>
        <dbReference type="ARBA" id="ARBA00023004"/>
    </source>
</evidence>
<evidence type="ECO:0000313" key="7">
    <source>
        <dbReference type="Proteomes" id="UP001049518"/>
    </source>
</evidence>
<sequence>MLWLELGTLCQLACRHCYNDSGADGDHGVMTVDDWRRAIGEAADLGTCLVQFIGGEPTLHPGLPVLIGATRRAGLQVEVYSNLVHLTEPVWTALAQEGVRLATSFYSDDPDEHRQITGRDTHRQTRINIVRAVELGIPVRAGIVEVLDGQRTAQARAMLAAMGVQHVGSDRVRPFGRAAPAGGHDPGELCGHCGRGNAVVLASGSLAPCPMSRWMAHGDVRTSPLAGLLEETWRRARDQIAPAHAGCGPHDGCQPPCEPQKCDPDIPCTPED</sequence>
<dbReference type="Pfam" id="PF04055">
    <property type="entry name" value="Radical_SAM"/>
    <property type="match status" value="1"/>
</dbReference>
<dbReference type="SUPFAM" id="SSF102114">
    <property type="entry name" value="Radical SAM enzymes"/>
    <property type="match status" value="1"/>
</dbReference>
<dbReference type="Gene3D" id="3.20.20.70">
    <property type="entry name" value="Aldolase class I"/>
    <property type="match status" value="1"/>
</dbReference>
<organism evidence="6 7">
    <name type="scientific">Actinomadura graeca</name>
    <dbReference type="NCBI Taxonomy" id="2750812"/>
    <lineage>
        <taxon>Bacteria</taxon>
        <taxon>Bacillati</taxon>
        <taxon>Actinomycetota</taxon>
        <taxon>Actinomycetes</taxon>
        <taxon>Streptosporangiales</taxon>
        <taxon>Thermomonosporaceae</taxon>
        <taxon>Actinomadura</taxon>
    </lineage>
</organism>
<dbReference type="InterPro" id="IPR007197">
    <property type="entry name" value="rSAM"/>
</dbReference>
<reference evidence="6" key="1">
    <citation type="submission" date="2020-07" db="EMBL/GenBank/DDBJ databases">
        <authorList>
            <person name="Tarantini F.S."/>
            <person name="Hong K.W."/>
            <person name="Chan K.G."/>
        </authorList>
    </citation>
    <scope>NUCLEOTIDE SEQUENCE</scope>
    <source>
        <strain evidence="6">32-07</strain>
    </source>
</reference>
<name>A0ABX8RA39_9ACTN</name>
<evidence type="ECO:0000256" key="4">
    <source>
        <dbReference type="ARBA" id="ARBA00023014"/>
    </source>
</evidence>
<dbReference type="PANTHER" id="PTHR11228">
    <property type="entry name" value="RADICAL SAM DOMAIN PROTEIN"/>
    <property type="match status" value="1"/>
</dbReference>
<proteinExistence type="predicted"/>
<dbReference type="SFLD" id="SFLDS00029">
    <property type="entry name" value="Radical_SAM"/>
    <property type="match status" value="1"/>
</dbReference>
<keyword evidence="3" id="KW-0408">Iron</keyword>
<evidence type="ECO:0000256" key="1">
    <source>
        <dbReference type="ARBA" id="ARBA00022691"/>
    </source>
</evidence>
<evidence type="ECO:0000313" key="6">
    <source>
        <dbReference type="EMBL" id="QXJ25853.1"/>
    </source>
</evidence>
<evidence type="ECO:0000259" key="5">
    <source>
        <dbReference type="PROSITE" id="PS51918"/>
    </source>
</evidence>
<protein>
    <submittedName>
        <fullName evidence="6">Radical SAM protein</fullName>
    </submittedName>
</protein>
<feature type="domain" description="Radical SAM core" evidence="5">
    <location>
        <begin position="1"/>
        <end position="210"/>
    </location>
</feature>